<dbReference type="InterPro" id="IPR036291">
    <property type="entry name" value="NAD(P)-bd_dom_sf"/>
</dbReference>
<comment type="similarity">
    <text evidence="1">Belongs to the short-chain dehydrogenases/reductases (SDR) family.</text>
</comment>
<evidence type="ECO:0000256" key="1">
    <source>
        <dbReference type="ARBA" id="ARBA00006484"/>
    </source>
</evidence>
<evidence type="ECO:0000313" key="4">
    <source>
        <dbReference type="Proteomes" id="UP000676967"/>
    </source>
</evidence>
<evidence type="ECO:0000313" key="3">
    <source>
        <dbReference type="EMBL" id="BCJ44656.1"/>
    </source>
</evidence>
<dbReference type="SUPFAM" id="SSF51735">
    <property type="entry name" value="NAD(P)-binding Rossmann-fold domains"/>
    <property type="match status" value="1"/>
</dbReference>
<gene>
    <name evidence="3" type="ORF">Aiant_53130</name>
</gene>
<dbReference type="PANTHER" id="PTHR42760:SF133">
    <property type="entry name" value="3-OXOACYL-[ACYL-CARRIER-PROTEIN] REDUCTASE"/>
    <property type="match status" value="1"/>
</dbReference>
<dbReference type="PANTHER" id="PTHR42760">
    <property type="entry name" value="SHORT-CHAIN DEHYDROGENASES/REDUCTASES FAMILY MEMBER"/>
    <property type="match status" value="1"/>
</dbReference>
<dbReference type="EMBL" id="AP023356">
    <property type="protein sequence ID" value="BCJ44656.1"/>
    <property type="molecule type" value="Genomic_DNA"/>
</dbReference>
<name>A0ABM7LZ92_9ACTN</name>
<organism evidence="3 4">
    <name type="scientific">Actinoplanes ianthinogenes</name>
    <dbReference type="NCBI Taxonomy" id="122358"/>
    <lineage>
        <taxon>Bacteria</taxon>
        <taxon>Bacillati</taxon>
        <taxon>Actinomycetota</taxon>
        <taxon>Actinomycetes</taxon>
        <taxon>Micromonosporales</taxon>
        <taxon>Micromonosporaceae</taxon>
        <taxon>Actinoplanes</taxon>
    </lineage>
</organism>
<keyword evidence="2" id="KW-0560">Oxidoreductase</keyword>
<sequence length="261" mass="27373">MGETASFVVTGGGRGVGRAITERLLGDRDTVVVLDSDPEALGWIDRHPDSSRIIPVVGDATDQATAEHAARAADSAAPLRGWVNNAAIFPTAWLHETPAAEVSRLIRRNLDLTLTGCAAALSVFLADEARDQAAIVNVSSHQAQRAVRGALPYATAKAAIEGLTRALAVDYGPFGVRVNAVALGSIATERSDAYLRNLPEADRQAFHREIGLLQPLGRMGRPGEVADVVAFLLSDAAAFLNGAIIPLDGGRSAVGRDPEEA</sequence>
<reference evidence="3 4" key="1">
    <citation type="submission" date="2020-08" db="EMBL/GenBank/DDBJ databases">
        <title>Whole genome shotgun sequence of Actinoplanes ianthinogenes NBRC 13996.</title>
        <authorList>
            <person name="Komaki H."/>
            <person name="Tamura T."/>
        </authorList>
    </citation>
    <scope>NUCLEOTIDE SEQUENCE [LARGE SCALE GENOMIC DNA]</scope>
    <source>
        <strain evidence="3 4">NBRC 13996</strain>
    </source>
</reference>
<dbReference type="PROSITE" id="PS00061">
    <property type="entry name" value="ADH_SHORT"/>
    <property type="match status" value="1"/>
</dbReference>
<dbReference type="InterPro" id="IPR002347">
    <property type="entry name" value="SDR_fam"/>
</dbReference>
<dbReference type="CDD" id="cd05233">
    <property type="entry name" value="SDR_c"/>
    <property type="match status" value="1"/>
</dbReference>
<evidence type="ECO:0000256" key="2">
    <source>
        <dbReference type="ARBA" id="ARBA00023002"/>
    </source>
</evidence>
<dbReference type="RefSeq" id="WP_189329505.1">
    <property type="nucleotide sequence ID" value="NZ_AP023356.1"/>
</dbReference>
<accession>A0ABM7LZ92</accession>
<proteinExistence type="inferred from homology"/>
<protein>
    <submittedName>
        <fullName evidence="3">Short-chain dehydrogenase</fullName>
    </submittedName>
</protein>
<keyword evidence="4" id="KW-1185">Reference proteome</keyword>
<dbReference type="PRINTS" id="PR00080">
    <property type="entry name" value="SDRFAMILY"/>
</dbReference>
<dbReference type="Pfam" id="PF13561">
    <property type="entry name" value="adh_short_C2"/>
    <property type="match status" value="1"/>
</dbReference>
<dbReference type="PRINTS" id="PR00081">
    <property type="entry name" value="GDHRDH"/>
</dbReference>
<dbReference type="Proteomes" id="UP000676967">
    <property type="component" value="Chromosome"/>
</dbReference>
<dbReference type="InterPro" id="IPR020904">
    <property type="entry name" value="Sc_DH/Rdtase_CS"/>
</dbReference>
<dbReference type="Gene3D" id="3.40.50.720">
    <property type="entry name" value="NAD(P)-binding Rossmann-like Domain"/>
    <property type="match status" value="1"/>
</dbReference>